<reference evidence="1 2" key="3">
    <citation type="submission" date="2019-11" db="EMBL/GenBank/DDBJ databases">
        <title>A de novo genome assembly of a pear dwarfing rootstock.</title>
        <authorList>
            <person name="Wang F."/>
            <person name="Wang J."/>
            <person name="Li S."/>
            <person name="Zhang Y."/>
            <person name="Fang M."/>
            <person name="Ma L."/>
            <person name="Zhao Y."/>
            <person name="Jiang S."/>
        </authorList>
    </citation>
    <scope>NUCLEOTIDE SEQUENCE [LARGE SCALE GENOMIC DNA]</scope>
    <source>
        <strain evidence="1">S2</strain>
        <tissue evidence="1">Leaf</tissue>
    </source>
</reference>
<dbReference type="AlphaFoldDB" id="A0A5N5HFW6"/>
<reference evidence="1 2" key="1">
    <citation type="submission" date="2019-09" db="EMBL/GenBank/DDBJ databases">
        <authorList>
            <person name="Ou C."/>
        </authorList>
    </citation>
    <scope>NUCLEOTIDE SEQUENCE [LARGE SCALE GENOMIC DNA]</scope>
    <source>
        <strain evidence="1">S2</strain>
        <tissue evidence="1">Leaf</tissue>
    </source>
</reference>
<proteinExistence type="predicted"/>
<keyword evidence="2" id="KW-1185">Reference proteome</keyword>
<sequence>MCCAGSSFQAHVQRAQKEGAARGIRSVVVGPGDKDLGSRANMILSQSPPRCGLNSVVDFLWAFGAQ</sequence>
<gene>
    <name evidence="1" type="ORF">D8674_020527</name>
</gene>
<comment type="caution">
    <text evidence="1">The sequence shown here is derived from an EMBL/GenBank/DDBJ whole genome shotgun (WGS) entry which is preliminary data.</text>
</comment>
<evidence type="ECO:0000313" key="1">
    <source>
        <dbReference type="EMBL" id="KAB2626909.1"/>
    </source>
</evidence>
<accession>A0A5N5HFW6</accession>
<reference evidence="2" key="2">
    <citation type="submission" date="2019-10" db="EMBL/GenBank/DDBJ databases">
        <title>A de novo genome assembly of a pear dwarfing rootstock.</title>
        <authorList>
            <person name="Wang F."/>
            <person name="Wang J."/>
            <person name="Li S."/>
            <person name="Zhang Y."/>
            <person name="Fang M."/>
            <person name="Ma L."/>
            <person name="Zhao Y."/>
            <person name="Jiang S."/>
        </authorList>
    </citation>
    <scope>NUCLEOTIDE SEQUENCE [LARGE SCALE GENOMIC DNA]</scope>
</reference>
<dbReference type="Proteomes" id="UP000327157">
    <property type="component" value="Chromosome 2"/>
</dbReference>
<protein>
    <submittedName>
        <fullName evidence="1">Uncharacterized protein</fullName>
    </submittedName>
</protein>
<organism evidence="1 2">
    <name type="scientific">Pyrus ussuriensis x Pyrus communis</name>
    <dbReference type="NCBI Taxonomy" id="2448454"/>
    <lineage>
        <taxon>Eukaryota</taxon>
        <taxon>Viridiplantae</taxon>
        <taxon>Streptophyta</taxon>
        <taxon>Embryophyta</taxon>
        <taxon>Tracheophyta</taxon>
        <taxon>Spermatophyta</taxon>
        <taxon>Magnoliopsida</taxon>
        <taxon>eudicotyledons</taxon>
        <taxon>Gunneridae</taxon>
        <taxon>Pentapetalae</taxon>
        <taxon>rosids</taxon>
        <taxon>fabids</taxon>
        <taxon>Rosales</taxon>
        <taxon>Rosaceae</taxon>
        <taxon>Amygdaloideae</taxon>
        <taxon>Maleae</taxon>
        <taxon>Pyrus</taxon>
    </lineage>
</organism>
<name>A0A5N5HFW6_9ROSA</name>
<evidence type="ECO:0000313" key="2">
    <source>
        <dbReference type="Proteomes" id="UP000327157"/>
    </source>
</evidence>
<dbReference type="EMBL" id="SMOL01000157">
    <property type="protein sequence ID" value="KAB2626909.1"/>
    <property type="molecule type" value="Genomic_DNA"/>
</dbReference>